<protein>
    <submittedName>
        <fullName evidence="1">Bap2(2)</fullName>
    </submittedName>
</protein>
<organism evidence="1">
    <name type="scientific">Schizophyllum commune</name>
    <name type="common">Split gill fungus</name>
    <dbReference type="NCBI Taxonomy" id="5334"/>
    <lineage>
        <taxon>Eukaryota</taxon>
        <taxon>Fungi</taxon>
        <taxon>Dikarya</taxon>
        <taxon>Basidiomycota</taxon>
        <taxon>Agaricomycotina</taxon>
        <taxon>Agaricomycetes</taxon>
        <taxon>Agaricomycetidae</taxon>
        <taxon>Agaricales</taxon>
        <taxon>Schizophyllaceae</taxon>
        <taxon>Schizophyllum</taxon>
    </lineage>
</organism>
<sequence>MANRTPACGKQRFGPGHVQDNAAICDYQ</sequence>
<gene>
    <name evidence="1" type="primary">bap2(2)</name>
</gene>
<proteinExistence type="predicted"/>
<evidence type="ECO:0000313" key="1">
    <source>
        <dbReference type="EMBL" id="AAF03758.1"/>
    </source>
</evidence>
<dbReference type="AlphaFoldDB" id="Q9UVW3"/>
<name>Q9UVW3_SCHCO</name>
<dbReference type="EMBL" id="AF102785">
    <property type="protein sequence ID" value="AAF03758.1"/>
    <property type="molecule type" value="Genomic_DNA"/>
</dbReference>
<reference evidence="1" key="1">
    <citation type="submission" date="1998-10" db="EMBL/GenBank/DDBJ databases">
        <title>Basidiomycete pheromone recognition studied in yeast.</title>
        <authorList>
            <person name="Siebert-Bartholmei C."/>
            <person name="Kothe E."/>
        </authorList>
    </citation>
    <scope>NUCLEOTIDE SEQUENCE</scope>
    <source>
        <strain evidence="1">12-43</strain>
    </source>
</reference>
<accession>Q9UVW3</accession>